<dbReference type="InterPro" id="IPR051158">
    <property type="entry name" value="Metallophosphoesterase_sf"/>
</dbReference>
<organism evidence="2 3">
    <name type="scientific">Cohnella zeiphila</name>
    <dbReference type="NCBI Taxonomy" id="2761120"/>
    <lineage>
        <taxon>Bacteria</taxon>
        <taxon>Bacillati</taxon>
        <taxon>Bacillota</taxon>
        <taxon>Bacilli</taxon>
        <taxon>Bacillales</taxon>
        <taxon>Paenibacillaceae</taxon>
        <taxon>Cohnella</taxon>
    </lineage>
</organism>
<dbReference type="GO" id="GO:0008758">
    <property type="term" value="F:UDP-2,3-diacylglucosamine hydrolase activity"/>
    <property type="evidence" value="ECO:0007669"/>
    <property type="project" value="TreeGrafter"/>
</dbReference>
<dbReference type="EMBL" id="JACJVO010000065">
    <property type="protein sequence ID" value="MBB6735998.1"/>
    <property type="molecule type" value="Genomic_DNA"/>
</dbReference>
<dbReference type="Pfam" id="PF00149">
    <property type="entry name" value="Metallophos"/>
    <property type="match status" value="1"/>
</dbReference>
<dbReference type="GO" id="GO:0009245">
    <property type="term" value="P:lipid A biosynthetic process"/>
    <property type="evidence" value="ECO:0007669"/>
    <property type="project" value="TreeGrafter"/>
</dbReference>
<name>A0A7X0W1E9_9BACL</name>
<dbReference type="CDD" id="cd07385">
    <property type="entry name" value="MPP_YkuE_C"/>
    <property type="match status" value="1"/>
</dbReference>
<proteinExistence type="predicted"/>
<evidence type="ECO:0000313" key="2">
    <source>
        <dbReference type="EMBL" id="MBB6735998.1"/>
    </source>
</evidence>
<evidence type="ECO:0000313" key="3">
    <source>
        <dbReference type="Proteomes" id="UP000564644"/>
    </source>
</evidence>
<dbReference type="GO" id="GO:0016020">
    <property type="term" value="C:membrane"/>
    <property type="evidence" value="ECO:0007669"/>
    <property type="project" value="GOC"/>
</dbReference>
<evidence type="ECO:0000259" key="1">
    <source>
        <dbReference type="Pfam" id="PF00149"/>
    </source>
</evidence>
<dbReference type="InterPro" id="IPR029052">
    <property type="entry name" value="Metallo-depent_PP-like"/>
</dbReference>
<dbReference type="PANTHER" id="PTHR31302">
    <property type="entry name" value="TRANSMEMBRANE PROTEIN WITH METALLOPHOSPHOESTERASE DOMAIN-RELATED"/>
    <property type="match status" value="1"/>
</dbReference>
<dbReference type="AlphaFoldDB" id="A0A7X0W1E9"/>
<dbReference type="RefSeq" id="WP_185133642.1">
    <property type="nucleotide sequence ID" value="NZ_JACJVO010000065.1"/>
</dbReference>
<gene>
    <name evidence="2" type="ORF">H7C18_34340</name>
</gene>
<dbReference type="Proteomes" id="UP000564644">
    <property type="component" value="Unassembled WGS sequence"/>
</dbReference>
<protein>
    <submittedName>
        <fullName evidence="2">Metallophosphoesterase</fullName>
    </submittedName>
</protein>
<dbReference type="SUPFAM" id="SSF56300">
    <property type="entry name" value="Metallo-dependent phosphatases"/>
    <property type="match status" value="1"/>
</dbReference>
<dbReference type="InterPro" id="IPR004843">
    <property type="entry name" value="Calcineurin-like_PHP"/>
</dbReference>
<accession>A0A7X0W1E9</accession>
<dbReference type="Gene3D" id="3.60.21.10">
    <property type="match status" value="1"/>
</dbReference>
<dbReference type="PANTHER" id="PTHR31302:SF25">
    <property type="entry name" value="PHOSPHOESTERASE"/>
    <property type="match status" value="1"/>
</dbReference>
<comment type="caution">
    <text evidence="2">The sequence shown here is derived from an EMBL/GenBank/DDBJ whole genome shotgun (WGS) entry which is preliminary data.</text>
</comment>
<keyword evidence="3" id="KW-1185">Reference proteome</keyword>
<sequence length="283" mass="31658">MSWIGPALVIIVLIFLYYAYAVEPRRRVVTRHEIRSPFVPAGFDGVRIVQVSDTHISPFHPLREFESLVDLVNGLSPDILVFTGDLYDARRKGWEGDPSVVPHLSRMEAPLGKFAVYGNHDFGISRVTRKSGPLLEQGGFRVLVNETCRIAQPNGDAITVSGLDDYVRGRPNPKRTLSGLPEKAFHLLLVHEPDAADELTAYPIDLQLSGHSHGGQVSLPLLGAIIRTGYGRKYLAGSYEIASRRRDSRPYRLYVHRGLGTTRLRLRFGVKPEIAVFTLRREP</sequence>
<feature type="domain" description="Calcineurin-like phosphoesterase" evidence="1">
    <location>
        <begin position="47"/>
        <end position="214"/>
    </location>
</feature>
<reference evidence="2 3" key="1">
    <citation type="submission" date="2020-08" db="EMBL/GenBank/DDBJ databases">
        <title>Cohnella phylogeny.</title>
        <authorList>
            <person name="Dunlap C."/>
        </authorList>
    </citation>
    <scope>NUCLEOTIDE SEQUENCE [LARGE SCALE GENOMIC DNA]</scope>
    <source>
        <strain evidence="2 3">CBP 2801</strain>
    </source>
</reference>